<comment type="caution">
    <text evidence="6">The sequence shown here is derived from an EMBL/GenBank/DDBJ whole genome shotgun (WGS) entry which is preliminary data.</text>
</comment>
<dbReference type="GO" id="GO:0042597">
    <property type="term" value="C:periplasmic space"/>
    <property type="evidence" value="ECO:0007669"/>
    <property type="project" value="UniProtKB-SubCell"/>
</dbReference>
<dbReference type="Gene3D" id="3.30.700.10">
    <property type="entry name" value="Glycoprotein, Type 4 Pilin"/>
    <property type="match status" value="1"/>
</dbReference>
<evidence type="ECO:0000313" key="6">
    <source>
        <dbReference type="EMBL" id="GAQ23576.1"/>
    </source>
</evidence>
<feature type="transmembrane region" description="Helical" evidence="5">
    <location>
        <begin position="6"/>
        <end position="28"/>
    </location>
</feature>
<comment type="subcellular location">
    <subcellularLocation>
        <location evidence="1">Cell outer membrane</location>
        <topology evidence="1">Single-pass membrane protein</topology>
    </subcellularLocation>
    <subcellularLocation>
        <location evidence="2">Periplasm</location>
    </subcellularLocation>
</comment>
<dbReference type="SUPFAM" id="SSF54523">
    <property type="entry name" value="Pili subunits"/>
    <property type="match status" value="1"/>
</dbReference>
<evidence type="ECO:0008006" key="8">
    <source>
        <dbReference type="Google" id="ProtNLM"/>
    </source>
</evidence>
<evidence type="ECO:0000256" key="2">
    <source>
        <dbReference type="ARBA" id="ARBA00004418"/>
    </source>
</evidence>
<dbReference type="Pfam" id="PF07963">
    <property type="entry name" value="N_methyl"/>
    <property type="match status" value="1"/>
</dbReference>
<dbReference type="InterPro" id="IPR045584">
    <property type="entry name" value="Pilin-like"/>
</dbReference>
<keyword evidence="3" id="KW-0574">Periplasm</keyword>
<dbReference type="RefSeq" id="WP_058979558.1">
    <property type="nucleotide sequence ID" value="NZ_BCMS01000003.1"/>
</dbReference>
<keyword evidence="5" id="KW-0472">Membrane</keyword>
<dbReference type="AlphaFoldDB" id="A0A100HMR4"/>
<dbReference type="OrthoDB" id="9960128at2"/>
<keyword evidence="5" id="KW-1133">Transmembrane helix</keyword>
<keyword evidence="5" id="KW-0812">Transmembrane</keyword>
<protein>
    <recommendedName>
        <fullName evidence="8">Prepilin-type N-terminal cleavage/methylation domain-containing protein</fullName>
    </recommendedName>
</protein>
<name>A0A100HMR4_9DEIO</name>
<accession>A0A100HMR4</accession>
<evidence type="ECO:0000256" key="1">
    <source>
        <dbReference type="ARBA" id="ARBA00004203"/>
    </source>
</evidence>
<sequence length="150" mass="15961">MPPRTPGFTLIEILLVMAVLGLLAAALYPTVTGARQRPYNTAALKCGRAIVTFETTAPLTLGRYVSDLTDMSRDVKAACLTTGVQVAPSNAQVSTPDATTTQAVATTTNTYAFQVFHPRGSGYYLYTSPSGAASGDRLGHLHRWSPQETP</sequence>
<evidence type="ECO:0000313" key="7">
    <source>
        <dbReference type="Proteomes" id="UP000056209"/>
    </source>
</evidence>
<dbReference type="InterPro" id="IPR012902">
    <property type="entry name" value="N_methyl_site"/>
</dbReference>
<proteinExistence type="predicted"/>
<organism evidence="6 7">
    <name type="scientific">Deinococcus grandis</name>
    <dbReference type="NCBI Taxonomy" id="57498"/>
    <lineage>
        <taxon>Bacteria</taxon>
        <taxon>Thermotogati</taxon>
        <taxon>Deinococcota</taxon>
        <taxon>Deinococci</taxon>
        <taxon>Deinococcales</taxon>
        <taxon>Deinococcaceae</taxon>
        <taxon>Deinococcus</taxon>
    </lineage>
</organism>
<dbReference type="EMBL" id="BCMS01000003">
    <property type="protein sequence ID" value="GAQ23576.1"/>
    <property type="molecule type" value="Genomic_DNA"/>
</dbReference>
<keyword evidence="4" id="KW-0998">Cell outer membrane</keyword>
<evidence type="ECO:0000256" key="4">
    <source>
        <dbReference type="ARBA" id="ARBA00023237"/>
    </source>
</evidence>
<dbReference type="NCBIfam" id="TIGR02532">
    <property type="entry name" value="IV_pilin_GFxxxE"/>
    <property type="match status" value="1"/>
</dbReference>
<keyword evidence="7" id="KW-1185">Reference proteome</keyword>
<gene>
    <name evidence="6" type="ORF">DEIGR_310095</name>
</gene>
<evidence type="ECO:0000256" key="3">
    <source>
        <dbReference type="ARBA" id="ARBA00022764"/>
    </source>
</evidence>
<dbReference type="GO" id="GO:0009279">
    <property type="term" value="C:cell outer membrane"/>
    <property type="evidence" value="ECO:0007669"/>
    <property type="project" value="UniProtKB-SubCell"/>
</dbReference>
<evidence type="ECO:0000256" key="5">
    <source>
        <dbReference type="SAM" id="Phobius"/>
    </source>
</evidence>
<reference evidence="7" key="1">
    <citation type="submission" date="2015-11" db="EMBL/GenBank/DDBJ databases">
        <title>Draft Genome Sequence of the Radioresistant Bacterium Deinococcus grandis, Isolated from Freshwater Fish in Japan.</title>
        <authorList>
            <person name="Satoh K."/>
            <person name="Onodera T."/>
            <person name="Omoso K."/>
            <person name="Takeda-Yano K."/>
            <person name="Katayama T."/>
            <person name="Oono Y."/>
            <person name="Narumi I."/>
        </authorList>
    </citation>
    <scope>NUCLEOTIDE SEQUENCE [LARGE SCALE GENOMIC DNA]</scope>
    <source>
        <strain evidence="7">ATCC 43672</strain>
    </source>
</reference>
<dbReference type="Proteomes" id="UP000056209">
    <property type="component" value="Unassembled WGS sequence"/>
</dbReference>